<sequence length="279" mass="32949">MFDLYKSSLVDNSLLEAQCRELQDKIKQYEANHQWDPRLLKVLLIAERHRQEKAHVHDEKNELEAEVIDMTIEQKHMEDVLKNKNKDVQKMQDELRKARDMEKQVEMLETSLMQKDYELHALQESYDALIVTNIKLESHKDTPKMSLFTLEDQKSTYGERDMMIKFELAQADKLALKADIEAKNRQIYLINKEITKLKIENDELERMRRETQKSLSKMQSENNRLLNDFSSLQKKMAILREQLDQAKSEIVALKKMSEACEHSNISLTHSLNSKDKEAR</sequence>
<keyword evidence="1" id="KW-0175">Coiled coil</keyword>
<dbReference type="EMBL" id="BLXT01006878">
    <property type="protein sequence ID" value="GFO34148.1"/>
    <property type="molecule type" value="Genomic_DNA"/>
</dbReference>
<evidence type="ECO:0000256" key="1">
    <source>
        <dbReference type="SAM" id="Coils"/>
    </source>
</evidence>
<proteinExistence type="predicted"/>
<evidence type="ECO:0000313" key="3">
    <source>
        <dbReference type="Proteomes" id="UP000735302"/>
    </source>
</evidence>
<name>A0AAV4CQG4_9GAST</name>
<accession>A0AAV4CQG4</accession>
<dbReference type="Proteomes" id="UP000735302">
    <property type="component" value="Unassembled WGS sequence"/>
</dbReference>
<feature type="coiled-coil region" evidence="1">
    <location>
        <begin position="187"/>
        <end position="256"/>
    </location>
</feature>
<protein>
    <submittedName>
        <fullName evidence="2">Uncharacterized protein</fullName>
    </submittedName>
</protein>
<organism evidence="2 3">
    <name type="scientific">Plakobranchus ocellatus</name>
    <dbReference type="NCBI Taxonomy" id="259542"/>
    <lineage>
        <taxon>Eukaryota</taxon>
        <taxon>Metazoa</taxon>
        <taxon>Spiralia</taxon>
        <taxon>Lophotrochozoa</taxon>
        <taxon>Mollusca</taxon>
        <taxon>Gastropoda</taxon>
        <taxon>Heterobranchia</taxon>
        <taxon>Euthyneura</taxon>
        <taxon>Panpulmonata</taxon>
        <taxon>Sacoglossa</taxon>
        <taxon>Placobranchoidea</taxon>
        <taxon>Plakobranchidae</taxon>
        <taxon>Plakobranchus</taxon>
    </lineage>
</organism>
<evidence type="ECO:0000313" key="2">
    <source>
        <dbReference type="EMBL" id="GFO34148.1"/>
    </source>
</evidence>
<comment type="caution">
    <text evidence="2">The sequence shown here is derived from an EMBL/GenBank/DDBJ whole genome shotgun (WGS) entry which is preliminary data.</text>
</comment>
<dbReference type="AlphaFoldDB" id="A0AAV4CQG4"/>
<keyword evidence="3" id="KW-1185">Reference proteome</keyword>
<gene>
    <name evidence="2" type="ORF">PoB_006065300</name>
</gene>
<reference evidence="2 3" key="1">
    <citation type="journal article" date="2021" name="Elife">
        <title>Chloroplast acquisition without the gene transfer in kleptoplastic sea slugs, Plakobranchus ocellatus.</title>
        <authorList>
            <person name="Maeda T."/>
            <person name="Takahashi S."/>
            <person name="Yoshida T."/>
            <person name="Shimamura S."/>
            <person name="Takaki Y."/>
            <person name="Nagai Y."/>
            <person name="Toyoda A."/>
            <person name="Suzuki Y."/>
            <person name="Arimoto A."/>
            <person name="Ishii H."/>
            <person name="Satoh N."/>
            <person name="Nishiyama T."/>
            <person name="Hasebe M."/>
            <person name="Maruyama T."/>
            <person name="Minagawa J."/>
            <person name="Obokata J."/>
            <person name="Shigenobu S."/>
        </authorList>
    </citation>
    <scope>NUCLEOTIDE SEQUENCE [LARGE SCALE GENOMIC DNA]</scope>
</reference>
<feature type="coiled-coil region" evidence="1">
    <location>
        <begin position="12"/>
        <end position="111"/>
    </location>
</feature>